<proteinExistence type="predicted"/>
<name>A0AAD5J8X9_ACENE</name>
<evidence type="ECO:0000313" key="2">
    <source>
        <dbReference type="Proteomes" id="UP001064489"/>
    </source>
</evidence>
<evidence type="ECO:0000313" key="1">
    <source>
        <dbReference type="EMBL" id="KAI9191593.1"/>
    </source>
</evidence>
<dbReference type="Proteomes" id="UP001064489">
    <property type="component" value="Chromosome 6"/>
</dbReference>
<accession>A0AAD5J8X9</accession>
<protein>
    <submittedName>
        <fullName evidence="1">Uncharacterized protein</fullName>
    </submittedName>
</protein>
<reference evidence="1" key="1">
    <citation type="journal article" date="2022" name="Plant J.">
        <title>Strategies of tolerance reflected in two North American maple genomes.</title>
        <authorList>
            <person name="McEvoy S.L."/>
            <person name="Sezen U.U."/>
            <person name="Trouern-Trend A."/>
            <person name="McMahon S.M."/>
            <person name="Schaberg P.G."/>
            <person name="Yang J."/>
            <person name="Wegrzyn J.L."/>
            <person name="Swenson N.G."/>
        </authorList>
    </citation>
    <scope>NUCLEOTIDE SEQUENCE</scope>
    <source>
        <strain evidence="1">91603</strain>
    </source>
</reference>
<dbReference type="AlphaFoldDB" id="A0AAD5J8X9"/>
<comment type="caution">
    <text evidence="1">The sequence shown here is derived from an EMBL/GenBank/DDBJ whole genome shotgun (WGS) entry which is preliminary data.</text>
</comment>
<gene>
    <name evidence="1" type="ORF">LWI28_010532</name>
</gene>
<reference evidence="1" key="2">
    <citation type="submission" date="2023-02" db="EMBL/GenBank/DDBJ databases">
        <authorList>
            <person name="Swenson N.G."/>
            <person name="Wegrzyn J.L."/>
            <person name="Mcevoy S.L."/>
        </authorList>
    </citation>
    <scope>NUCLEOTIDE SEQUENCE</scope>
    <source>
        <strain evidence="1">91603</strain>
        <tissue evidence="1">Leaf</tissue>
    </source>
</reference>
<organism evidence="1 2">
    <name type="scientific">Acer negundo</name>
    <name type="common">Box elder</name>
    <dbReference type="NCBI Taxonomy" id="4023"/>
    <lineage>
        <taxon>Eukaryota</taxon>
        <taxon>Viridiplantae</taxon>
        <taxon>Streptophyta</taxon>
        <taxon>Embryophyta</taxon>
        <taxon>Tracheophyta</taxon>
        <taxon>Spermatophyta</taxon>
        <taxon>Magnoliopsida</taxon>
        <taxon>eudicotyledons</taxon>
        <taxon>Gunneridae</taxon>
        <taxon>Pentapetalae</taxon>
        <taxon>rosids</taxon>
        <taxon>malvids</taxon>
        <taxon>Sapindales</taxon>
        <taxon>Sapindaceae</taxon>
        <taxon>Hippocastanoideae</taxon>
        <taxon>Acereae</taxon>
        <taxon>Acer</taxon>
    </lineage>
</organism>
<keyword evidence="2" id="KW-1185">Reference proteome</keyword>
<dbReference type="EMBL" id="JAJSOW010000004">
    <property type="protein sequence ID" value="KAI9191593.1"/>
    <property type="molecule type" value="Genomic_DNA"/>
</dbReference>
<sequence>MSFKFVEMALFPKFFYRKPPDGLLEIYDRVCTWNRKQRRFVFVQAFIINDASKTTRQVIMVIYHPSLLKLGSTDTLTSLLVQYNRHRKGDY</sequence>